<dbReference type="InterPro" id="IPR036188">
    <property type="entry name" value="FAD/NAD-bd_sf"/>
</dbReference>
<keyword evidence="4" id="KW-0274">FAD</keyword>
<keyword evidence="8" id="KW-1185">Reference proteome</keyword>
<dbReference type="GO" id="GO:0016491">
    <property type="term" value="F:oxidoreductase activity"/>
    <property type="evidence" value="ECO:0007669"/>
    <property type="project" value="UniProtKB-KW"/>
</dbReference>
<evidence type="ECO:0000256" key="3">
    <source>
        <dbReference type="ARBA" id="ARBA00022630"/>
    </source>
</evidence>
<evidence type="ECO:0000313" key="8">
    <source>
        <dbReference type="Proteomes" id="UP000548867"/>
    </source>
</evidence>
<evidence type="ECO:0000256" key="2">
    <source>
        <dbReference type="ARBA" id="ARBA00010790"/>
    </source>
</evidence>
<dbReference type="Pfam" id="PF13450">
    <property type="entry name" value="NAD_binding_8"/>
    <property type="match status" value="1"/>
</dbReference>
<evidence type="ECO:0000256" key="1">
    <source>
        <dbReference type="ARBA" id="ARBA00001974"/>
    </source>
</evidence>
<protein>
    <submittedName>
        <fullName evidence="7">Choline dehydrogenase-like flavoprotein</fullName>
    </submittedName>
</protein>
<dbReference type="PANTHER" id="PTHR42784">
    <property type="entry name" value="PYRANOSE 2-OXIDASE"/>
    <property type="match status" value="1"/>
</dbReference>
<name>A0A7W6CBX5_9SPHN</name>
<dbReference type="RefSeq" id="WP_221226984.1">
    <property type="nucleotide sequence ID" value="NZ_JACIDX010000002.1"/>
</dbReference>
<dbReference type="PANTHER" id="PTHR42784:SF1">
    <property type="entry name" value="PYRANOSE 2-OXIDASE"/>
    <property type="match status" value="1"/>
</dbReference>
<dbReference type="InterPro" id="IPR051473">
    <property type="entry name" value="P2Ox-like"/>
</dbReference>
<evidence type="ECO:0000256" key="6">
    <source>
        <dbReference type="SAM" id="MobiDB-lite"/>
    </source>
</evidence>
<dbReference type="SUPFAM" id="SSF51905">
    <property type="entry name" value="FAD/NAD(P)-binding domain"/>
    <property type="match status" value="1"/>
</dbReference>
<sequence>MSEEAHNFIDSFDYIVVGSGAGGGTLAARLAEGGARVLVLEAGSDPKNPPPGHGHDRLALSQIRPPAR</sequence>
<evidence type="ECO:0000313" key="7">
    <source>
        <dbReference type="EMBL" id="MBB3953731.1"/>
    </source>
</evidence>
<dbReference type="Proteomes" id="UP000548867">
    <property type="component" value="Unassembled WGS sequence"/>
</dbReference>
<proteinExistence type="inferred from homology"/>
<gene>
    <name evidence="7" type="ORF">GGR38_000658</name>
</gene>
<dbReference type="Gene3D" id="3.50.50.60">
    <property type="entry name" value="FAD/NAD(P)-binding domain"/>
    <property type="match status" value="1"/>
</dbReference>
<dbReference type="AlphaFoldDB" id="A0A7W6CBX5"/>
<evidence type="ECO:0000256" key="4">
    <source>
        <dbReference type="ARBA" id="ARBA00022827"/>
    </source>
</evidence>
<keyword evidence="5" id="KW-0560">Oxidoreductase</keyword>
<comment type="similarity">
    <text evidence="2">Belongs to the GMC oxidoreductase family.</text>
</comment>
<organism evidence="7 8">
    <name type="scientific">Novosphingobium sediminicola</name>
    <dbReference type="NCBI Taxonomy" id="563162"/>
    <lineage>
        <taxon>Bacteria</taxon>
        <taxon>Pseudomonadati</taxon>
        <taxon>Pseudomonadota</taxon>
        <taxon>Alphaproteobacteria</taxon>
        <taxon>Sphingomonadales</taxon>
        <taxon>Sphingomonadaceae</taxon>
        <taxon>Novosphingobium</taxon>
    </lineage>
</organism>
<accession>A0A7W6CBX5</accession>
<keyword evidence="3" id="KW-0285">Flavoprotein</keyword>
<feature type="region of interest" description="Disordered" evidence="6">
    <location>
        <begin position="41"/>
        <end position="68"/>
    </location>
</feature>
<evidence type="ECO:0000256" key="5">
    <source>
        <dbReference type="ARBA" id="ARBA00023002"/>
    </source>
</evidence>
<dbReference type="EMBL" id="JACIDX010000002">
    <property type="protein sequence ID" value="MBB3953731.1"/>
    <property type="molecule type" value="Genomic_DNA"/>
</dbReference>
<comment type="cofactor">
    <cofactor evidence="1">
        <name>FAD</name>
        <dbReference type="ChEBI" id="CHEBI:57692"/>
    </cofactor>
</comment>
<comment type="caution">
    <text evidence="7">The sequence shown here is derived from an EMBL/GenBank/DDBJ whole genome shotgun (WGS) entry which is preliminary data.</text>
</comment>
<reference evidence="7 8" key="1">
    <citation type="submission" date="2020-08" db="EMBL/GenBank/DDBJ databases">
        <title>Genomic Encyclopedia of Type Strains, Phase IV (KMG-IV): sequencing the most valuable type-strain genomes for metagenomic binning, comparative biology and taxonomic classification.</title>
        <authorList>
            <person name="Goeker M."/>
        </authorList>
    </citation>
    <scope>NUCLEOTIDE SEQUENCE [LARGE SCALE GENOMIC DNA]</scope>
    <source>
        <strain evidence="7 8">DSM 27057</strain>
    </source>
</reference>